<dbReference type="GO" id="GO:0016787">
    <property type="term" value="F:hydrolase activity"/>
    <property type="evidence" value="ECO:0007669"/>
    <property type="project" value="UniProtKB-KW"/>
</dbReference>
<dbReference type="SUPFAM" id="SSF51306">
    <property type="entry name" value="LexA/Signal peptidase"/>
    <property type="match status" value="1"/>
</dbReference>
<evidence type="ECO:0000259" key="8">
    <source>
        <dbReference type="Pfam" id="PF00717"/>
    </source>
</evidence>
<dbReference type="RefSeq" id="WP_106123848.1">
    <property type="nucleotide sequence ID" value="NZ_PVTY01000017.1"/>
</dbReference>
<keyword evidence="4 7" id="KW-0068">Autocatalytic cleavage</keyword>
<keyword evidence="3 7" id="KW-0378">Hydrolase</keyword>
<protein>
    <submittedName>
        <fullName evidence="9">DNA polymerase V</fullName>
    </submittedName>
</protein>
<evidence type="ECO:0000256" key="3">
    <source>
        <dbReference type="ARBA" id="ARBA00022801"/>
    </source>
</evidence>
<dbReference type="Pfam" id="PF00717">
    <property type="entry name" value="Peptidase_S24"/>
    <property type="match status" value="1"/>
</dbReference>
<dbReference type="InterPro" id="IPR039418">
    <property type="entry name" value="LexA-like"/>
</dbReference>
<sequence>MRIDQIQSLDETDLTQGLLQVPESVAVGFPSPAQDYQTAPINLSEYLIRDLNSTFLVRVSGDSVEGAGISDGDELIVDRSLTARDMSVVIAILDGEMTVKRLRLVNGGVVLQAENPSYPSIQVRELSELDIWGVVIKCIHNV</sequence>
<dbReference type="Proteomes" id="UP000238217">
    <property type="component" value="Unassembled WGS sequence"/>
</dbReference>
<dbReference type="GO" id="GO:0009432">
    <property type="term" value="P:SOS response"/>
    <property type="evidence" value="ECO:0007669"/>
    <property type="project" value="UniProtKB-KW"/>
</dbReference>
<evidence type="ECO:0000256" key="6">
    <source>
        <dbReference type="ARBA" id="ARBA00023236"/>
    </source>
</evidence>
<dbReference type="NCBIfam" id="NF007621">
    <property type="entry name" value="PRK10276.1"/>
    <property type="match status" value="1"/>
</dbReference>
<evidence type="ECO:0000256" key="2">
    <source>
        <dbReference type="ARBA" id="ARBA00022763"/>
    </source>
</evidence>
<name>A0A2T0YDZ0_9MICC</name>
<evidence type="ECO:0000313" key="10">
    <source>
        <dbReference type="Proteomes" id="UP000238217"/>
    </source>
</evidence>
<proteinExistence type="inferred from homology"/>
<accession>A0A2T0YDZ0</accession>
<dbReference type="GO" id="GO:0003677">
    <property type="term" value="F:DNA binding"/>
    <property type="evidence" value="ECO:0007669"/>
    <property type="project" value="InterPro"/>
</dbReference>
<dbReference type="GO" id="GO:0006355">
    <property type="term" value="P:regulation of DNA-templated transcription"/>
    <property type="evidence" value="ECO:0007669"/>
    <property type="project" value="InterPro"/>
</dbReference>
<dbReference type="CDD" id="cd06529">
    <property type="entry name" value="S24_LexA-like"/>
    <property type="match status" value="1"/>
</dbReference>
<dbReference type="AlphaFoldDB" id="A0A2T0YDZ0"/>
<dbReference type="InterPro" id="IPR006197">
    <property type="entry name" value="Peptidase_S24_LexA"/>
</dbReference>
<evidence type="ECO:0000256" key="4">
    <source>
        <dbReference type="ARBA" id="ARBA00022813"/>
    </source>
</evidence>
<comment type="caution">
    <text evidence="9">The sequence shown here is derived from an EMBL/GenBank/DDBJ whole genome shotgun (WGS) entry which is preliminary data.</text>
</comment>
<reference evidence="9 10" key="1">
    <citation type="submission" date="2018-03" db="EMBL/GenBank/DDBJ databases">
        <title>Comparative analysis of microorganisms from saline springs in Andes Mountain Range, Colombia.</title>
        <authorList>
            <person name="Rubin E."/>
        </authorList>
    </citation>
    <scope>NUCLEOTIDE SEQUENCE [LARGE SCALE GENOMIC DNA]</scope>
    <source>
        <strain evidence="9 10">CG 35</strain>
    </source>
</reference>
<keyword evidence="6" id="KW-0742">SOS response</keyword>
<dbReference type="PRINTS" id="PR00726">
    <property type="entry name" value="LEXASERPTASE"/>
</dbReference>
<evidence type="ECO:0000313" key="9">
    <source>
        <dbReference type="EMBL" id="PRZ12952.1"/>
    </source>
</evidence>
<dbReference type="InterPro" id="IPR015927">
    <property type="entry name" value="Peptidase_S24_S26A/B/C"/>
</dbReference>
<feature type="domain" description="Peptidase S24/S26A/S26B/S26C" evidence="8">
    <location>
        <begin position="23"/>
        <end position="136"/>
    </location>
</feature>
<dbReference type="Gene3D" id="2.10.109.10">
    <property type="entry name" value="Umud Fragment, subunit A"/>
    <property type="match status" value="1"/>
</dbReference>
<dbReference type="InterPro" id="IPR036286">
    <property type="entry name" value="LexA/Signal_pep-like_sf"/>
</dbReference>
<evidence type="ECO:0000256" key="5">
    <source>
        <dbReference type="ARBA" id="ARBA00023204"/>
    </source>
</evidence>
<evidence type="ECO:0000256" key="1">
    <source>
        <dbReference type="ARBA" id="ARBA00007484"/>
    </source>
</evidence>
<evidence type="ECO:0000256" key="7">
    <source>
        <dbReference type="RuleBase" id="RU003991"/>
    </source>
</evidence>
<dbReference type="GO" id="GO:0006281">
    <property type="term" value="P:DNA repair"/>
    <property type="evidence" value="ECO:0007669"/>
    <property type="project" value="UniProtKB-KW"/>
</dbReference>
<dbReference type="InterPro" id="IPR050077">
    <property type="entry name" value="LexA_repressor"/>
</dbReference>
<keyword evidence="2" id="KW-0227">DNA damage</keyword>
<dbReference type="EMBL" id="PVTY01000017">
    <property type="protein sequence ID" value="PRZ12952.1"/>
    <property type="molecule type" value="Genomic_DNA"/>
</dbReference>
<comment type="similarity">
    <text evidence="1 7">Belongs to the peptidase S24 family.</text>
</comment>
<dbReference type="PANTHER" id="PTHR33516">
    <property type="entry name" value="LEXA REPRESSOR"/>
    <property type="match status" value="1"/>
</dbReference>
<dbReference type="OrthoDB" id="9787787at2"/>
<gene>
    <name evidence="9" type="ORF">BCL67_11754</name>
</gene>
<keyword evidence="10" id="KW-1185">Reference proteome</keyword>
<keyword evidence="5" id="KW-0234">DNA repair</keyword>
<organism evidence="9 10">
    <name type="scientific">Nesterenkonia sandarakina</name>
    <dbReference type="NCBI Taxonomy" id="272918"/>
    <lineage>
        <taxon>Bacteria</taxon>
        <taxon>Bacillati</taxon>
        <taxon>Actinomycetota</taxon>
        <taxon>Actinomycetes</taxon>
        <taxon>Micrococcales</taxon>
        <taxon>Micrococcaceae</taxon>
        <taxon>Nesterenkonia</taxon>
    </lineage>
</organism>
<dbReference type="PANTHER" id="PTHR33516:SF2">
    <property type="entry name" value="LEXA REPRESSOR-RELATED"/>
    <property type="match status" value="1"/>
</dbReference>